<evidence type="ECO:0000259" key="3">
    <source>
        <dbReference type="Pfam" id="PF13240"/>
    </source>
</evidence>
<evidence type="ECO:0000256" key="1">
    <source>
        <dbReference type="SAM" id="MobiDB-lite"/>
    </source>
</evidence>
<feature type="transmembrane region" description="Helical" evidence="2">
    <location>
        <begin position="423"/>
        <end position="446"/>
    </location>
</feature>
<keyword evidence="5" id="KW-1185">Reference proteome</keyword>
<feature type="region of interest" description="Disordered" evidence="1">
    <location>
        <begin position="166"/>
        <end position="240"/>
    </location>
</feature>
<gene>
    <name evidence="4" type="ORF">ACFQ5M_09670</name>
</gene>
<evidence type="ECO:0000313" key="4">
    <source>
        <dbReference type="EMBL" id="MFD1672365.1"/>
    </source>
</evidence>
<dbReference type="Proteomes" id="UP001597267">
    <property type="component" value="Unassembled WGS sequence"/>
</dbReference>
<evidence type="ECO:0000256" key="2">
    <source>
        <dbReference type="SAM" id="Phobius"/>
    </source>
</evidence>
<sequence length="485" mass="53348">MEETGGFMMGFCPNCGATIESAQNFCPNCGYPLSTKARKMVMGVTQKMLLVAPQDEDSTTPPTTDEHGILNEPYEPNTRARQTTNQQIQTDDDPYLQGKSSLQTFGLPTDNTSNQHKPELGRIDTRQTTPERIKPVENNDQTNTKQTAPQTLNNYMTRAAFNQMPKNETNYDSDYTSANTNYDSGSAYNQPAYDTTAQPAAKSADQSYTNFEPNPPENGRSTTTDNYNYGQSNANTYGTGGYANDPQYNNQDMNYNPYGNDYQEPAQADYQDQQTQTATDNYNYYSPYNDNTAEAAYDTGTSYATTPMSYGATDSGDNYDDYDQGDDYEDRRDDDNLSFLQKINILDWVSAGLSVILLLTTFVGGFISSGTFGTAGTTSSTLFKTMSLGGSSFKTMMILLLFMLMIGPLALLVFSIWKIHASYIIKLAAAVVSILAYIAVFGILISKGIVAASGLQNFQFGISAIIAIVLLIANFILAVVDFVKY</sequence>
<accession>A0ABW4JA86</accession>
<feature type="domain" description="Zinc-ribbon" evidence="3">
    <location>
        <begin position="11"/>
        <end position="33"/>
    </location>
</feature>
<dbReference type="EMBL" id="JBHTOP010000026">
    <property type="protein sequence ID" value="MFD1672365.1"/>
    <property type="molecule type" value="Genomic_DNA"/>
</dbReference>
<keyword evidence="2" id="KW-1133">Transmembrane helix</keyword>
<feature type="transmembrane region" description="Helical" evidence="2">
    <location>
        <begin position="348"/>
        <end position="375"/>
    </location>
</feature>
<dbReference type="Pfam" id="PF13240">
    <property type="entry name" value="Zn_Ribbon_1"/>
    <property type="match status" value="1"/>
</dbReference>
<comment type="caution">
    <text evidence="4">The sequence shown here is derived from an EMBL/GenBank/DDBJ whole genome shotgun (WGS) entry which is preliminary data.</text>
</comment>
<feature type="compositionally biased region" description="Polar residues" evidence="1">
    <location>
        <begin position="166"/>
        <end position="212"/>
    </location>
</feature>
<reference evidence="5" key="1">
    <citation type="journal article" date="2019" name="Int. J. Syst. Evol. Microbiol.">
        <title>The Global Catalogue of Microorganisms (GCM) 10K type strain sequencing project: providing services to taxonomists for standard genome sequencing and annotation.</title>
        <authorList>
            <consortium name="The Broad Institute Genomics Platform"/>
            <consortium name="The Broad Institute Genome Sequencing Center for Infectious Disease"/>
            <person name="Wu L."/>
            <person name="Ma J."/>
        </authorList>
    </citation>
    <scope>NUCLEOTIDE SEQUENCE [LARGE SCALE GENOMIC DNA]</scope>
    <source>
        <strain evidence="5">CCM 8896</strain>
    </source>
</reference>
<feature type="region of interest" description="Disordered" evidence="1">
    <location>
        <begin position="52"/>
        <end position="121"/>
    </location>
</feature>
<feature type="transmembrane region" description="Helical" evidence="2">
    <location>
        <begin position="458"/>
        <end position="480"/>
    </location>
</feature>
<feature type="compositionally biased region" description="Polar residues" evidence="1">
    <location>
        <begin position="219"/>
        <end position="237"/>
    </location>
</feature>
<feature type="transmembrane region" description="Helical" evidence="2">
    <location>
        <begin position="396"/>
        <end position="417"/>
    </location>
</feature>
<name>A0ABW4JA86_9LACO</name>
<keyword evidence="2" id="KW-0812">Transmembrane</keyword>
<dbReference type="InterPro" id="IPR026870">
    <property type="entry name" value="Zinc_ribbon_dom"/>
</dbReference>
<feature type="compositionally biased region" description="Polar residues" evidence="1">
    <location>
        <begin position="98"/>
        <end position="115"/>
    </location>
</feature>
<evidence type="ECO:0000313" key="5">
    <source>
        <dbReference type="Proteomes" id="UP001597267"/>
    </source>
</evidence>
<proteinExistence type="predicted"/>
<protein>
    <submittedName>
        <fullName evidence="4">Zinc ribbon domain-containing protein</fullName>
    </submittedName>
</protein>
<organism evidence="4 5">
    <name type="scientific">Agrilactobacillus yilanensis</name>
    <dbReference type="NCBI Taxonomy" id="2485997"/>
    <lineage>
        <taxon>Bacteria</taxon>
        <taxon>Bacillati</taxon>
        <taxon>Bacillota</taxon>
        <taxon>Bacilli</taxon>
        <taxon>Lactobacillales</taxon>
        <taxon>Lactobacillaceae</taxon>
        <taxon>Agrilactobacillus</taxon>
    </lineage>
</organism>
<dbReference type="RefSeq" id="WP_164506955.1">
    <property type="nucleotide sequence ID" value="NZ_JBHTOP010000026.1"/>
</dbReference>
<keyword evidence="2" id="KW-0472">Membrane</keyword>